<evidence type="ECO:0000256" key="1">
    <source>
        <dbReference type="SAM" id="MobiDB-lite"/>
    </source>
</evidence>
<proteinExistence type="predicted"/>
<geneLocation type="plasmid" evidence="3 4">
    <name>Csp_135p</name>
</geneLocation>
<feature type="region of interest" description="Disordered" evidence="1">
    <location>
        <begin position="124"/>
        <end position="162"/>
    </location>
</feature>
<keyword evidence="2" id="KW-0472">Membrane</keyword>
<organism evidence="3 4">
    <name type="scientific">Clostridium saccharoperbutylacetonicum N1-4(HMT)</name>
    <dbReference type="NCBI Taxonomy" id="931276"/>
    <lineage>
        <taxon>Bacteria</taxon>
        <taxon>Bacillati</taxon>
        <taxon>Bacillota</taxon>
        <taxon>Clostridia</taxon>
        <taxon>Eubacteriales</taxon>
        <taxon>Clostridiaceae</taxon>
        <taxon>Clostridium</taxon>
    </lineage>
</organism>
<reference evidence="3 4" key="1">
    <citation type="submission" date="2013-02" db="EMBL/GenBank/DDBJ databases">
        <title>Genome sequence of Clostridium saccharoperbutylacetonicum N1-4(HMT).</title>
        <authorList>
            <person name="Poehlein A."/>
            <person name="Daniel R."/>
        </authorList>
    </citation>
    <scope>NUCLEOTIDE SEQUENCE [LARGE SCALE GENOMIC DNA]</scope>
    <source>
        <strain evidence="4">N1-4(HMT)</strain>
        <plasmid evidence="4">Plasmid Csp_135p</plasmid>
    </source>
</reference>
<keyword evidence="4" id="KW-1185">Reference proteome</keyword>
<accession>M1MU54</accession>
<dbReference type="HOGENOM" id="CLU_1632508_0_0_9"/>
<feature type="compositionally biased region" description="Polar residues" evidence="1">
    <location>
        <begin position="124"/>
        <end position="134"/>
    </location>
</feature>
<evidence type="ECO:0000313" key="4">
    <source>
        <dbReference type="Proteomes" id="UP000011728"/>
    </source>
</evidence>
<dbReference type="EMBL" id="CP004122">
    <property type="protein sequence ID" value="AGF59628.1"/>
    <property type="molecule type" value="Genomic_DNA"/>
</dbReference>
<dbReference type="Proteomes" id="UP000011728">
    <property type="component" value="Plasmid Csp_135p"/>
</dbReference>
<feature type="transmembrane region" description="Helical" evidence="2">
    <location>
        <begin position="12"/>
        <end position="31"/>
    </location>
</feature>
<dbReference type="AlphaFoldDB" id="M1MU54"/>
<keyword evidence="2" id="KW-1133">Transmembrane helix</keyword>
<dbReference type="KEGG" id="csr:Cspa_135p00680"/>
<protein>
    <submittedName>
        <fullName evidence="3">Uncharacterized protein</fullName>
    </submittedName>
</protein>
<dbReference type="RefSeq" id="WP_015395935.1">
    <property type="nucleotide sequence ID" value="NC_020292.1"/>
</dbReference>
<name>M1MU54_9CLOT</name>
<keyword evidence="3" id="KW-0614">Plasmid</keyword>
<gene>
    <name evidence="3" type="ORF">Cspa_135p00680</name>
</gene>
<dbReference type="PATRIC" id="fig|931276.5.peg.5954"/>
<keyword evidence="2" id="KW-0812">Transmembrane</keyword>
<evidence type="ECO:0000256" key="2">
    <source>
        <dbReference type="SAM" id="Phobius"/>
    </source>
</evidence>
<feature type="compositionally biased region" description="Polar residues" evidence="1">
    <location>
        <begin position="152"/>
        <end position="162"/>
    </location>
</feature>
<sequence length="162" mass="18143">MLDIINNAISNINFGEIITTVVIAALGTLIAKVRPYVKDLLDNLFQYVLLQIESSQYEDQFKKACDIWKLVDENFRIGADITKEFENKADYFDNLLLQKFPSLTQGEIDYIRQVIAGNENSVKTTTANSQTQADKLQEDDKSAAAAEIDGTKIQTESESVQA</sequence>
<evidence type="ECO:0000313" key="3">
    <source>
        <dbReference type="EMBL" id="AGF59628.1"/>
    </source>
</evidence>